<dbReference type="InterPro" id="IPR029052">
    <property type="entry name" value="Metallo-depent_PP-like"/>
</dbReference>
<comment type="caution">
    <text evidence="3">The sequence shown here is derived from an EMBL/GenBank/DDBJ whole genome shotgun (WGS) entry which is preliminary data.</text>
</comment>
<dbReference type="InterPro" id="IPR041796">
    <property type="entry name" value="Mre11_N"/>
</dbReference>
<gene>
    <name evidence="3" type="ORF">ACFP7A_12420</name>
</gene>
<dbReference type="InterPro" id="IPR050535">
    <property type="entry name" value="DNA_Repair-Maintenance_Comp"/>
</dbReference>
<keyword evidence="3" id="KW-0269">Exonuclease</keyword>
<proteinExistence type="predicted"/>
<dbReference type="Gene3D" id="3.60.21.10">
    <property type="match status" value="1"/>
</dbReference>
<keyword evidence="1" id="KW-0378">Hydrolase</keyword>
<reference evidence="4" key="1">
    <citation type="journal article" date="2019" name="Int. J. Syst. Evol. Microbiol.">
        <title>The Global Catalogue of Microorganisms (GCM) 10K type strain sequencing project: providing services to taxonomists for standard genome sequencing and annotation.</title>
        <authorList>
            <consortium name="The Broad Institute Genomics Platform"/>
            <consortium name="The Broad Institute Genome Sequencing Center for Infectious Disease"/>
            <person name="Wu L."/>
            <person name="Ma J."/>
        </authorList>
    </citation>
    <scope>NUCLEOTIDE SEQUENCE [LARGE SCALE GENOMIC DNA]</scope>
    <source>
        <strain evidence="4">CCUG 42001</strain>
    </source>
</reference>
<name>A0ABW1WGQ1_9BACL</name>
<dbReference type="Pfam" id="PF00149">
    <property type="entry name" value="Metallophos"/>
    <property type="match status" value="1"/>
</dbReference>
<dbReference type="RefSeq" id="WP_253077154.1">
    <property type="nucleotide sequence ID" value="NZ_JAMXWN010000016.1"/>
</dbReference>
<evidence type="ECO:0000313" key="3">
    <source>
        <dbReference type="EMBL" id="MFC6387403.1"/>
    </source>
</evidence>
<dbReference type="InterPro" id="IPR004843">
    <property type="entry name" value="Calcineurin-like_PHP"/>
</dbReference>
<evidence type="ECO:0000256" key="1">
    <source>
        <dbReference type="ARBA" id="ARBA00022801"/>
    </source>
</evidence>
<dbReference type="Proteomes" id="UP001596267">
    <property type="component" value="Unassembled WGS sequence"/>
</dbReference>
<dbReference type="PANTHER" id="PTHR30337">
    <property type="entry name" value="COMPONENT OF ATP-DEPENDENT DSDNA EXONUCLEASE"/>
    <property type="match status" value="1"/>
</dbReference>
<feature type="domain" description="Calcineurin-like phosphoesterase" evidence="2">
    <location>
        <begin position="2"/>
        <end position="199"/>
    </location>
</feature>
<sequence length="412" mass="47408">MIRFVHAADLHLDRPFEGLTTLPEEIHKRAAESTFQALRHLVDKTIHSKADFLIIAGDIFDNSHRSIKAQRAFISEMGRLEQAGIPVYISYGNHDFINQSWNHLTLPDNVHVFPETPSMFSLQTTHGLHVHLYGFSYQQRWIHTDMAAQYSRTGQADYHIALLHGEQRNPNDSGKYAPFTQQELIEKGFDYWALGHIHKRQQLAVPAPIWYPGDIQGLSFKESELGEKGASLVELDAHGAHVHFFQTSVIYWDREKLPFTGPLTAENLEEALTKLKEKFREKHHACFIRVAFSFADPGRERNDVEDMVKELIDAVNEDESDQSDFIWLIQGECSYKSVWDKQEVMTSSHFVGDLFRFIEEQDSVDRATELLYHHHSAKKYLTALTPSEQQQIRAESEQLLADALLSLDIEKQ</sequence>
<dbReference type="CDD" id="cd00840">
    <property type="entry name" value="MPP_Mre11_N"/>
    <property type="match status" value="1"/>
</dbReference>
<dbReference type="SUPFAM" id="SSF56300">
    <property type="entry name" value="Metallo-dependent phosphatases"/>
    <property type="match status" value="1"/>
</dbReference>
<dbReference type="PANTHER" id="PTHR30337:SF7">
    <property type="entry name" value="PHOSPHOESTERASE"/>
    <property type="match status" value="1"/>
</dbReference>
<dbReference type="InterPro" id="IPR014576">
    <property type="entry name" value="Pesterase_YhaO"/>
</dbReference>
<organism evidence="3 4">
    <name type="scientific">Sporolactobacillus kofuensis</name>
    <dbReference type="NCBI Taxonomy" id="269672"/>
    <lineage>
        <taxon>Bacteria</taxon>
        <taxon>Bacillati</taxon>
        <taxon>Bacillota</taxon>
        <taxon>Bacilli</taxon>
        <taxon>Bacillales</taxon>
        <taxon>Sporolactobacillaceae</taxon>
        <taxon>Sporolactobacillus</taxon>
    </lineage>
</organism>
<dbReference type="GO" id="GO:0004527">
    <property type="term" value="F:exonuclease activity"/>
    <property type="evidence" value="ECO:0007669"/>
    <property type="project" value="UniProtKB-KW"/>
</dbReference>
<protein>
    <submittedName>
        <fullName evidence="3">Exonuclease SbcCD subunit D</fullName>
    </submittedName>
</protein>
<dbReference type="PIRSF" id="PIRSF033091">
    <property type="entry name" value="Pesterase_YhaO"/>
    <property type="match status" value="1"/>
</dbReference>
<keyword evidence="4" id="KW-1185">Reference proteome</keyword>
<accession>A0ABW1WGQ1</accession>
<evidence type="ECO:0000259" key="2">
    <source>
        <dbReference type="Pfam" id="PF00149"/>
    </source>
</evidence>
<keyword evidence="3" id="KW-0540">Nuclease</keyword>
<evidence type="ECO:0000313" key="4">
    <source>
        <dbReference type="Proteomes" id="UP001596267"/>
    </source>
</evidence>
<dbReference type="EMBL" id="JBHSTQ010000014">
    <property type="protein sequence ID" value="MFC6387403.1"/>
    <property type="molecule type" value="Genomic_DNA"/>
</dbReference>